<reference evidence="2" key="1">
    <citation type="journal article" date="2020" name="bioRxiv">
        <title>Chromosome-level reference genome of the European wasp spider Argiope bruennichi: a resource for studies on range expansion and evolutionary adaptation.</title>
        <authorList>
            <person name="Sheffer M.M."/>
            <person name="Hoppe A."/>
            <person name="Krehenwinkel H."/>
            <person name="Uhl G."/>
            <person name="Kuss A.W."/>
            <person name="Jensen L."/>
            <person name="Jensen C."/>
            <person name="Gillespie R.G."/>
            <person name="Hoff K.J."/>
            <person name="Prost S."/>
        </authorList>
    </citation>
    <scope>NUCLEOTIDE SEQUENCE</scope>
</reference>
<dbReference type="Proteomes" id="UP000807504">
    <property type="component" value="Unassembled WGS sequence"/>
</dbReference>
<proteinExistence type="predicted"/>
<protein>
    <submittedName>
        <fullName evidence="2">Uncharacterized protein</fullName>
    </submittedName>
</protein>
<evidence type="ECO:0000256" key="1">
    <source>
        <dbReference type="SAM" id="MobiDB-lite"/>
    </source>
</evidence>
<evidence type="ECO:0000313" key="2">
    <source>
        <dbReference type="EMBL" id="KAF8774796.1"/>
    </source>
</evidence>
<dbReference type="AlphaFoldDB" id="A0A8T0EQ70"/>
<reference evidence="2" key="2">
    <citation type="submission" date="2020-06" db="EMBL/GenBank/DDBJ databases">
        <authorList>
            <person name="Sheffer M."/>
        </authorList>
    </citation>
    <scope>NUCLEOTIDE SEQUENCE</scope>
</reference>
<gene>
    <name evidence="2" type="ORF">HNY73_017309</name>
</gene>
<feature type="compositionally biased region" description="Basic and acidic residues" evidence="1">
    <location>
        <begin position="88"/>
        <end position="111"/>
    </location>
</feature>
<organism evidence="2 3">
    <name type="scientific">Argiope bruennichi</name>
    <name type="common">Wasp spider</name>
    <name type="synonym">Aranea bruennichi</name>
    <dbReference type="NCBI Taxonomy" id="94029"/>
    <lineage>
        <taxon>Eukaryota</taxon>
        <taxon>Metazoa</taxon>
        <taxon>Ecdysozoa</taxon>
        <taxon>Arthropoda</taxon>
        <taxon>Chelicerata</taxon>
        <taxon>Arachnida</taxon>
        <taxon>Araneae</taxon>
        <taxon>Araneomorphae</taxon>
        <taxon>Entelegynae</taxon>
        <taxon>Araneoidea</taxon>
        <taxon>Araneidae</taxon>
        <taxon>Argiope</taxon>
    </lineage>
</organism>
<accession>A0A8T0EQ70</accession>
<feature type="region of interest" description="Disordered" evidence="1">
    <location>
        <begin position="52"/>
        <end position="111"/>
    </location>
</feature>
<feature type="compositionally biased region" description="Basic and acidic residues" evidence="1">
    <location>
        <begin position="1"/>
        <end position="13"/>
    </location>
</feature>
<dbReference type="EMBL" id="JABXBU010002227">
    <property type="protein sequence ID" value="KAF8774796.1"/>
    <property type="molecule type" value="Genomic_DNA"/>
</dbReference>
<feature type="region of interest" description="Disordered" evidence="1">
    <location>
        <begin position="1"/>
        <end position="21"/>
    </location>
</feature>
<sequence>MESDKNKTDREQFADDSDILTDDENLFYSPKGAGMIIPDTPTPIKGLTYKDFKKSSDSDSNEIIEPSMQTDSKIQMATKRKKKNVKMKTGENRPKDKRPCIPRKGKEKERNDGIANTKKAKNVDASENEIIPEENKQPFGPLGILETFENIINKYRIEGNAAEELRDLFLNVLSNSSATKMNSTDDNQGPTFVNEGHGTAPCLFLSREVILGGDAAKACERHEGKAVLWGLPVVWAVLRKDGLSGSSAEDSKAKFSAEQYAQRFLFLASPPFLGIFSRQIDNGHGRPRRWAPAPRTPPTGGGLRRWPTLPCGSFFGTCRPPIFFFPPLPKKFWAAPLLELGGLDRGVR</sequence>
<comment type="caution">
    <text evidence="2">The sequence shown here is derived from an EMBL/GenBank/DDBJ whole genome shotgun (WGS) entry which is preliminary data.</text>
</comment>
<evidence type="ECO:0000313" key="3">
    <source>
        <dbReference type="Proteomes" id="UP000807504"/>
    </source>
</evidence>
<name>A0A8T0EQ70_ARGBR</name>
<keyword evidence="3" id="KW-1185">Reference proteome</keyword>
<feature type="region of interest" description="Disordered" evidence="1">
    <location>
        <begin position="284"/>
        <end position="304"/>
    </location>
</feature>